<accession>A0ABY6LGN3</accession>
<protein>
    <recommendedName>
        <fullName evidence="4">Mos1 transposase HTH domain-containing protein</fullName>
    </recommendedName>
</protein>
<proteinExistence type="inferred from homology"/>
<evidence type="ECO:0000313" key="6">
    <source>
        <dbReference type="Proteomes" id="UP001235939"/>
    </source>
</evidence>
<evidence type="ECO:0000313" key="5">
    <source>
        <dbReference type="EMBL" id="UYV79337.1"/>
    </source>
</evidence>
<reference evidence="5 6" key="1">
    <citation type="submission" date="2022-01" db="EMBL/GenBank/DDBJ databases">
        <title>A chromosomal length assembly of Cordylochernes scorpioides.</title>
        <authorList>
            <person name="Zeh D."/>
            <person name="Zeh J."/>
        </authorList>
    </citation>
    <scope>NUCLEOTIDE SEQUENCE [LARGE SCALE GENOMIC DNA]</scope>
    <source>
        <strain evidence="5">IN4F17</strain>
        <tissue evidence="5">Whole Body</tissue>
    </source>
</reference>
<keyword evidence="2" id="KW-0175">Coiled coil</keyword>
<organism evidence="5 6">
    <name type="scientific">Cordylochernes scorpioides</name>
    <dbReference type="NCBI Taxonomy" id="51811"/>
    <lineage>
        <taxon>Eukaryota</taxon>
        <taxon>Metazoa</taxon>
        <taxon>Ecdysozoa</taxon>
        <taxon>Arthropoda</taxon>
        <taxon>Chelicerata</taxon>
        <taxon>Arachnida</taxon>
        <taxon>Pseudoscorpiones</taxon>
        <taxon>Cheliferoidea</taxon>
        <taxon>Chernetidae</taxon>
        <taxon>Cordylochernes</taxon>
    </lineage>
</organism>
<evidence type="ECO:0000259" key="4">
    <source>
        <dbReference type="Pfam" id="PF17906"/>
    </source>
</evidence>
<dbReference type="EMBL" id="CP092879">
    <property type="protein sequence ID" value="UYV79337.1"/>
    <property type="molecule type" value="Genomic_DNA"/>
</dbReference>
<evidence type="ECO:0000256" key="1">
    <source>
        <dbReference type="ARBA" id="ARBA00005702"/>
    </source>
</evidence>
<keyword evidence="6" id="KW-1185">Reference proteome</keyword>
<dbReference type="Pfam" id="PF17906">
    <property type="entry name" value="HTH_48"/>
    <property type="match status" value="1"/>
</dbReference>
<dbReference type="Proteomes" id="UP001235939">
    <property type="component" value="Chromosome 17"/>
</dbReference>
<dbReference type="InterPro" id="IPR007327">
    <property type="entry name" value="TPD52"/>
</dbReference>
<feature type="region of interest" description="Disordered" evidence="3">
    <location>
        <begin position="26"/>
        <end position="51"/>
    </location>
</feature>
<gene>
    <name evidence="5" type="ORF">LAZ67_17002197</name>
</gene>
<feature type="domain" description="Mos1 transposase HTH" evidence="4">
    <location>
        <begin position="144"/>
        <end position="183"/>
    </location>
</feature>
<sequence>MLIMFKGVQDVSSGVNKSVCESRWPWRQGPRGTRGVRAEEPAGDSLQSTHSVSVQTESEIAVLRQVLDAKVKRVQELKKQLSITPWKEFREDLEHGLQSIQKNTVFTKGRKHRWNSYSPGSIKPYNSLQIQQDKKQESSKMETNEIRAVIKYLCKKGMSPKEIYEDMVDTLREDAPSYSTVKKMGSCVQIREDQHRRRTSTRTTC</sequence>
<dbReference type="InterPro" id="IPR041426">
    <property type="entry name" value="Mos1_HTH"/>
</dbReference>
<name>A0ABY6LGN3_9ARAC</name>
<dbReference type="Pfam" id="PF04201">
    <property type="entry name" value="TPD52"/>
    <property type="match status" value="1"/>
</dbReference>
<evidence type="ECO:0000256" key="3">
    <source>
        <dbReference type="SAM" id="MobiDB-lite"/>
    </source>
</evidence>
<comment type="similarity">
    <text evidence="1">Belongs to the TPD52 family.</text>
</comment>
<evidence type="ECO:0000256" key="2">
    <source>
        <dbReference type="ARBA" id="ARBA00023054"/>
    </source>
</evidence>